<keyword evidence="1" id="KW-1133">Transmembrane helix</keyword>
<protein>
    <recommendedName>
        <fullName evidence="4">Transposase</fullName>
    </recommendedName>
</protein>
<organism evidence="2 3">
    <name type="scientific">Sinorhizobium psoraleae</name>
    <dbReference type="NCBI Taxonomy" id="520838"/>
    <lineage>
        <taxon>Bacteria</taxon>
        <taxon>Pseudomonadati</taxon>
        <taxon>Pseudomonadota</taxon>
        <taxon>Alphaproteobacteria</taxon>
        <taxon>Hyphomicrobiales</taxon>
        <taxon>Rhizobiaceae</taxon>
        <taxon>Sinorhizobium/Ensifer group</taxon>
        <taxon>Sinorhizobium</taxon>
    </lineage>
</organism>
<keyword evidence="3" id="KW-1185">Reference proteome</keyword>
<accession>A0ABT4KN82</accession>
<feature type="transmembrane region" description="Helical" evidence="1">
    <location>
        <begin position="29"/>
        <end position="47"/>
    </location>
</feature>
<proteinExistence type="predicted"/>
<evidence type="ECO:0000256" key="1">
    <source>
        <dbReference type="SAM" id="Phobius"/>
    </source>
</evidence>
<evidence type="ECO:0000313" key="2">
    <source>
        <dbReference type="EMBL" id="MCZ4093309.1"/>
    </source>
</evidence>
<comment type="caution">
    <text evidence="2">The sequence shown here is derived from an EMBL/GenBank/DDBJ whole genome shotgun (WGS) entry which is preliminary data.</text>
</comment>
<dbReference type="EMBL" id="JAPVOI010000005">
    <property type="protein sequence ID" value="MCZ4093309.1"/>
    <property type="molecule type" value="Genomic_DNA"/>
</dbReference>
<reference evidence="2" key="1">
    <citation type="submission" date="2022-10" db="EMBL/GenBank/DDBJ databases">
        <title>Whole genome sequencing of three plant growth promoting bacteria isolated from Vachellia tortilis subsp. raddiana in Morocco.</title>
        <authorList>
            <person name="Hnini M."/>
            <person name="Zouagui R."/>
            <person name="Zouagui H."/>
            <person name="Chemao Elfihri M.-W."/>
            <person name="Ibrahimi A."/>
            <person name="Sbabou L."/>
            <person name="Aurag J."/>
        </authorList>
    </citation>
    <scope>NUCLEOTIDE SEQUENCE</scope>
    <source>
        <strain evidence="2">LMR678</strain>
    </source>
</reference>
<name>A0ABT4KN82_9HYPH</name>
<sequence>MLSKSFNLQVTAKCIGLFDDRPDGAKSKINAVFGVLIVANIAAWTVFADEPALLGNSVRRLYMCSAFTPLVRQRHHEKQL</sequence>
<evidence type="ECO:0008006" key="4">
    <source>
        <dbReference type="Google" id="ProtNLM"/>
    </source>
</evidence>
<dbReference type="RefSeq" id="WP_269285061.1">
    <property type="nucleotide sequence ID" value="NZ_JAPVOI010000005.1"/>
</dbReference>
<keyword evidence="1" id="KW-0812">Transmembrane</keyword>
<dbReference type="Proteomes" id="UP001079430">
    <property type="component" value="Unassembled WGS sequence"/>
</dbReference>
<evidence type="ECO:0000313" key="3">
    <source>
        <dbReference type="Proteomes" id="UP001079430"/>
    </source>
</evidence>
<keyword evidence="1" id="KW-0472">Membrane</keyword>
<gene>
    <name evidence="2" type="ORF">O3W52_25910</name>
</gene>